<dbReference type="EMBL" id="JABEQP010000028">
    <property type="protein sequence ID" value="MBB2199708.1"/>
    <property type="molecule type" value="Genomic_DNA"/>
</dbReference>
<sequence>MDEILPDIDRDLDVIFGEFRDHQVVQSFVQSVRDARFTGTLYIGYPVLTIDDDRIEFDAVLISRDHGVLIFDLYSFDGGVPGIPTQIPPKVVAKQEQLYAALFNKLNSFRELRRGRSLMVDLVTITVHPLVDTFVREDDALLIGLNRLGEIRLLEPADQLNDEQIRHLNAAVQRISNLKPQKKRDNVVRHNSKGAAIKEIEQQIANLDLWQKRGSIEYVNGPQRIRGLAGSGKTVVLALKAAYLHVKRPDWDIVVSFNTRSLYQQFEALITRFVFAQIGEEPDWTKLHVMHAWGGADRKGVYLEAANKIGCQYRDFGTAARLFGYETAFDGACKEVLTALGDRELELYDMILIDEAQDLPPSFFQVVYRMVKEPRRIVWAYDDLQNLGDFYMPSEAELFGYDAQSRPRVSLRNEVDHPQQDIVLPRCYRNPPWTLVTAHGIGFGVKRNPMVQMFPDPKLWLRLGYEIKGGSLAFDHDVIVDRNPKSIPDFFSRLLTPGDSLQTSRHTSAQEQYTWVAKKIKHLIDDEELQHSDFLVVMPNVRTSRSTGASVLAALRAEGLQGHIPGQTSSRDEVFREGSIAITHIHRAKGNEAPAVFVVDAQFCEGENEIKRRRNILFTAITRSRAWTYITGIGENMGEIEREIAEIRAANYQLAFHYPTREEVRQLAVSSDSAQDELPLGNDEFDDIRLALKKARQIPWDKLPPDLRRDLMDVYGQGA</sequence>
<evidence type="ECO:0000313" key="4">
    <source>
        <dbReference type="Proteomes" id="UP000530320"/>
    </source>
</evidence>
<dbReference type="GO" id="GO:0003677">
    <property type="term" value="F:DNA binding"/>
    <property type="evidence" value="ECO:0007669"/>
    <property type="project" value="InterPro"/>
</dbReference>
<dbReference type="Pfam" id="PF13538">
    <property type="entry name" value="UvrD_C_2"/>
    <property type="match status" value="1"/>
</dbReference>
<dbReference type="RefSeq" id="WP_183010619.1">
    <property type="nucleotide sequence ID" value="NZ_JABEQP010000028.1"/>
</dbReference>
<evidence type="ECO:0000256" key="1">
    <source>
        <dbReference type="ARBA" id="ARBA00034923"/>
    </source>
</evidence>
<organism evidence="3 4">
    <name type="scientific">Gluconacetobacter dulcium</name>
    <dbReference type="NCBI Taxonomy" id="2729096"/>
    <lineage>
        <taxon>Bacteria</taxon>
        <taxon>Pseudomonadati</taxon>
        <taxon>Pseudomonadota</taxon>
        <taxon>Alphaproteobacteria</taxon>
        <taxon>Acetobacterales</taxon>
        <taxon>Acetobacteraceae</taxon>
        <taxon>Gluconacetobacter</taxon>
    </lineage>
</organism>
<accession>A0A7W4K3I3</accession>
<dbReference type="PANTHER" id="PTHR11070">
    <property type="entry name" value="UVRD / RECB / PCRA DNA HELICASE FAMILY MEMBER"/>
    <property type="match status" value="1"/>
</dbReference>
<dbReference type="InterPro" id="IPR027785">
    <property type="entry name" value="UvrD-like_helicase_C"/>
</dbReference>
<dbReference type="GO" id="GO:0005524">
    <property type="term" value="F:ATP binding"/>
    <property type="evidence" value="ECO:0007669"/>
    <property type="project" value="UniProtKB-KW"/>
</dbReference>
<dbReference type="Proteomes" id="UP000530320">
    <property type="component" value="Unassembled WGS sequence"/>
</dbReference>
<comment type="caution">
    <text evidence="3">The sequence shown here is derived from an EMBL/GenBank/DDBJ whole genome shotgun (WGS) entry which is preliminary data.</text>
</comment>
<dbReference type="Gene3D" id="3.40.50.300">
    <property type="entry name" value="P-loop containing nucleotide triphosphate hydrolases"/>
    <property type="match status" value="2"/>
</dbReference>
<name>A0A7W4K3I3_9PROT</name>
<dbReference type="GO" id="GO:0043138">
    <property type="term" value="F:3'-5' DNA helicase activity"/>
    <property type="evidence" value="ECO:0007669"/>
    <property type="project" value="TreeGrafter"/>
</dbReference>
<feature type="domain" description="UvrD-like helicase C-terminal" evidence="2">
    <location>
        <begin position="581"/>
        <end position="630"/>
    </location>
</feature>
<keyword evidence="3" id="KW-0067">ATP-binding</keyword>
<evidence type="ECO:0000313" key="3">
    <source>
        <dbReference type="EMBL" id="MBB2199708.1"/>
    </source>
</evidence>
<dbReference type="SUPFAM" id="SSF52540">
    <property type="entry name" value="P-loop containing nucleoside triphosphate hydrolases"/>
    <property type="match status" value="1"/>
</dbReference>
<dbReference type="InterPro" id="IPR000212">
    <property type="entry name" value="DNA_helicase_UvrD/REP"/>
</dbReference>
<dbReference type="AlphaFoldDB" id="A0A7W4K3I3"/>
<dbReference type="InterPro" id="IPR027417">
    <property type="entry name" value="P-loop_NTPase"/>
</dbReference>
<dbReference type="PANTHER" id="PTHR11070:SF2">
    <property type="entry name" value="ATP-DEPENDENT DNA HELICASE SRS2"/>
    <property type="match status" value="1"/>
</dbReference>
<gene>
    <name evidence="3" type="ORF">HLH44_20145</name>
</gene>
<protein>
    <recommendedName>
        <fullName evidence="1">DNA 3'-5' helicase II</fullName>
    </recommendedName>
</protein>
<proteinExistence type="predicted"/>
<dbReference type="GO" id="GO:0000725">
    <property type="term" value="P:recombinational repair"/>
    <property type="evidence" value="ECO:0007669"/>
    <property type="project" value="TreeGrafter"/>
</dbReference>
<reference evidence="3 4" key="1">
    <citation type="submission" date="2020-04" db="EMBL/GenBank/DDBJ databases">
        <title>Description of novel Gluconacetobacter.</title>
        <authorList>
            <person name="Sombolestani A."/>
        </authorList>
    </citation>
    <scope>NUCLEOTIDE SEQUENCE [LARGE SCALE GENOMIC DNA]</scope>
    <source>
        <strain evidence="3 4">LMG 22058</strain>
    </source>
</reference>
<keyword evidence="3" id="KW-0547">Nucleotide-binding</keyword>
<evidence type="ECO:0000259" key="2">
    <source>
        <dbReference type="Pfam" id="PF13538"/>
    </source>
</evidence>